<dbReference type="SUPFAM" id="SSF55874">
    <property type="entry name" value="ATPase domain of HSP90 chaperone/DNA topoisomerase II/histidine kinase"/>
    <property type="match status" value="1"/>
</dbReference>
<evidence type="ECO:0000256" key="9">
    <source>
        <dbReference type="ARBA" id="ARBA00022777"/>
    </source>
</evidence>
<name>N1MR06_9SPHN</name>
<dbReference type="InterPro" id="IPR000700">
    <property type="entry name" value="PAS-assoc_C"/>
</dbReference>
<dbReference type="PANTHER" id="PTHR43047">
    <property type="entry name" value="TWO-COMPONENT HISTIDINE PROTEIN KINASE"/>
    <property type="match status" value="1"/>
</dbReference>
<sequence>MEQQGSRALTGGDRTVRGGRFAPRAVMLNAGLALVYCVTGWLGLKMAIPPGYATLIWPASGIAVAAILIFGRALWPGVAVGSFVVNAAIGMMRMETAGLPLILSNALCIAIGSTLQALIAGNIVRVRFGTPIRLTSASDVAVMAALICPLACLVAPSIGVATLYLNHTIPAAAIAKSWTTWWAGDLLGVLIVTPVIMLSPWKGWRILWRGEPIAHYTATMSAVMMVMIGGTLTAWKVTSEFVHDRNQASFAVLARENERALQYRLEAYARSLDGAAALFAASDDITPEDWRAYVTALDMGTFLPGLNGMGYIRPLDAAQLPDFLQKQQQAFPGYRIHPDSGAALRGVIAQIEPVAANRAAMGLDILADARRRSAALHARDTGKATITRRIILVQDKQQRPGFLLLRPLYRADLPHATVDQRRRALIAWIYAPFIASRLMEGLTQSQGRSIDIHIFDGPVADMDDTIYASAAKDDHKPHYSVTRTLLLMEQRWTVRWTSTPQFEGSVSTSEGWLVLVCGLAISWIFGILALSYIRRETYALRQVAIKTSELMEREAGLQRAVGALEESERHFSALASLSPAGIFRTDDLGFCNFANDAWLKTTGLSRGAVMGVGWMGAIHPDDREKIRAQWRSAVSQGLTWRVELRFCHSDGGICWVDLICGPEMDAQGQLIGLIGVGTDISRRKELEQENENALVRAEQAANAKAVFLANMSHEIRTPMNGVIGFTELLLQDEPRHAQRTKLELILESSQSMMELLNDILDFSRIEAGQMALEPEPVNLRKKLQASVAALNALAERKALPVSVIVDPALPQMILCDRLRLRQIIVNLLANAIKFTHEGHITIRAVRLPGAMLRIAVEDTGIGIARDRQTAIFQEFVQAHGGSAQRHGGSGLGLAICDQLARLMGGHILLRSDLGEGTIVALQIPLVAAQDETVAAAPPAQPDRVKGVVARRILLVEDHDINQLLVSEMLERLGHDVTIATNGVEAITKVDDAHARGLPYALVLMDLRMPHMDGLTAARKLRRRGHSADQLPIIAISANAYADDIAACLDAGMQGHVAKPVRLGELQAVLEPWLRAGNDHRVADGSSPSPSSAPRLAHMYRERLDNIAAQFANAAASDGLTSEAKADLRTAMHQLAGTAGLFESATTTSALRELYEALDGWSDRQWPQQIREAASRFATITARMDR</sequence>
<dbReference type="SUPFAM" id="SSF47384">
    <property type="entry name" value="Homodimeric domain of signal transducing histidine kinase"/>
    <property type="match status" value="1"/>
</dbReference>
<evidence type="ECO:0000256" key="3">
    <source>
        <dbReference type="ARBA" id="ARBA00012438"/>
    </source>
</evidence>
<organism evidence="21 22">
    <name type="scientific">Sphingobium indicum BiD32</name>
    <dbReference type="NCBI Taxonomy" id="1301087"/>
    <lineage>
        <taxon>Bacteria</taxon>
        <taxon>Pseudomonadati</taxon>
        <taxon>Pseudomonadota</taxon>
        <taxon>Alphaproteobacteria</taxon>
        <taxon>Sphingomonadales</taxon>
        <taxon>Sphingomonadaceae</taxon>
        <taxon>Sphingobium</taxon>
    </lineage>
</organism>
<keyword evidence="5 14" id="KW-0597">Phosphoprotein</keyword>
<keyword evidence="4" id="KW-1003">Cell membrane</keyword>
<dbReference type="CDD" id="cd00130">
    <property type="entry name" value="PAS"/>
    <property type="match status" value="1"/>
</dbReference>
<dbReference type="Pfam" id="PF00072">
    <property type="entry name" value="Response_reg"/>
    <property type="match status" value="1"/>
</dbReference>
<dbReference type="PROSITE" id="PS50109">
    <property type="entry name" value="HIS_KIN"/>
    <property type="match status" value="1"/>
</dbReference>
<dbReference type="InterPro" id="IPR003594">
    <property type="entry name" value="HATPase_dom"/>
</dbReference>
<keyword evidence="7 15" id="KW-0812">Transmembrane</keyword>
<keyword evidence="13 15" id="KW-0472">Membrane</keyword>
<dbReference type="InterPro" id="IPR013655">
    <property type="entry name" value="PAS_fold_3"/>
</dbReference>
<comment type="subcellular location">
    <subcellularLocation>
        <location evidence="2">Cell membrane</location>
        <topology evidence="2">Multi-pass membrane protein</topology>
    </subcellularLocation>
</comment>
<evidence type="ECO:0000259" key="18">
    <source>
        <dbReference type="PROSITE" id="PS50112"/>
    </source>
</evidence>
<evidence type="ECO:0000256" key="13">
    <source>
        <dbReference type="ARBA" id="ARBA00023136"/>
    </source>
</evidence>
<dbReference type="Pfam" id="PF00512">
    <property type="entry name" value="HisKA"/>
    <property type="match status" value="1"/>
</dbReference>
<keyword evidence="10" id="KW-0067">ATP-binding</keyword>
<evidence type="ECO:0000256" key="14">
    <source>
        <dbReference type="PROSITE-ProRule" id="PRU00169"/>
    </source>
</evidence>
<evidence type="ECO:0000259" key="20">
    <source>
        <dbReference type="PROSITE" id="PS50839"/>
    </source>
</evidence>
<protein>
    <recommendedName>
        <fullName evidence="3">histidine kinase</fullName>
        <ecNumber evidence="3">2.7.13.3</ecNumber>
    </recommendedName>
</protein>
<dbReference type="SMART" id="SM00091">
    <property type="entry name" value="PAS"/>
    <property type="match status" value="1"/>
</dbReference>
<evidence type="ECO:0000256" key="2">
    <source>
        <dbReference type="ARBA" id="ARBA00004651"/>
    </source>
</evidence>
<feature type="domain" description="CHASE" evidence="20">
    <location>
        <begin position="345"/>
        <end position="495"/>
    </location>
</feature>
<dbReference type="FunFam" id="1.10.287.130:FF:000004">
    <property type="entry name" value="Ethylene receptor 1"/>
    <property type="match status" value="1"/>
</dbReference>
<feature type="domain" description="Response regulatory" evidence="17">
    <location>
        <begin position="951"/>
        <end position="1073"/>
    </location>
</feature>
<dbReference type="Pfam" id="PF05231">
    <property type="entry name" value="MASE1"/>
    <property type="match status" value="1"/>
</dbReference>
<evidence type="ECO:0000256" key="4">
    <source>
        <dbReference type="ARBA" id="ARBA00022475"/>
    </source>
</evidence>
<evidence type="ECO:0000256" key="15">
    <source>
        <dbReference type="SAM" id="Phobius"/>
    </source>
</evidence>
<evidence type="ECO:0000313" key="21">
    <source>
        <dbReference type="EMBL" id="CCW17863.1"/>
    </source>
</evidence>
<dbReference type="Gene3D" id="3.30.565.10">
    <property type="entry name" value="Histidine kinase-like ATPase, C-terminal domain"/>
    <property type="match status" value="1"/>
</dbReference>
<dbReference type="Pfam" id="PF08447">
    <property type="entry name" value="PAS_3"/>
    <property type="match status" value="1"/>
</dbReference>
<comment type="catalytic activity">
    <reaction evidence="1">
        <text>ATP + protein L-histidine = ADP + protein N-phospho-L-histidine.</text>
        <dbReference type="EC" id="2.7.13.3"/>
    </reaction>
</comment>
<dbReference type="InterPro" id="IPR001789">
    <property type="entry name" value="Sig_transdc_resp-reg_receiver"/>
</dbReference>
<dbReference type="GO" id="GO:0009927">
    <property type="term" value="F:histidine phosphotransfer kinase activity"/>
    <property type="evidence" value="ECO:0007669"/>
    <property type="project" value="TreeGrafter"/>
</dbReference>
<dbReference type="InterPro" id="IPR003661">
    <property type="entry name" value="HisK_dim/P_dom"/>
</dbReference>
<dbReference type="Pfam" id="PF03924">
    <property type="entry name" value="CHASE"/>
    <property type="match status" value="1"/>
</dbReference>
<feature type="transmembrane region" description="Helical" evidence="15">
    <location>
        <begin position="213"/>
        <end position="235"/>
    </location>
</feature>
<dbReference type="CDD" id="cd17546">
    <property type="entry name" value="REC_hyHK_CKI1_RcsC-like"/>
    <property type="match status" value="1"/>
</dbReference>
<dbReference type="InterPro" id="IPR011006">
    <property type="entry name" value="CheY-like_superfamily"/>
</dbReference>
<keyword evidence="8" id="KW-0547">Nucleotide-binding</keyword>
<dbReference type="InterPro" id="IPR001610">
    <property type="entry name" value="PAC"/>
</dbReference>
<dbReference type="GO" id="GO:0005886">
    <property type="term" value="C:plasma membrane"/>
    <property type="evidence" value="ECO:0007669"/>
    <property type="project" value="UniProtKB-SubCell"/>
</dbReference>
<dbReference type="SUPFAM" id="SSF55785">
    <property type="entry name" value="PYP-like sensor domain (PAS domain)"/>
    <property type="match status" value="1"/>
</dbReference>
<dbReference type="InterPro" id="IPR007895">
    <property type="entry name" value="MASE1"/>
</dbReference>
<dbReference type="CDD" id="cd16922">
    <property type="entry name" value="HATPase_EvgS-ArcB-TorS-like"/>
    <property type="match status" value="1"/>
</dbReference>
<dbReference type="InterPro" id="IPR004358">
    <property type="entry name" value="Sig_transdc_His_kin-like_C"/>
</dbReference>
<evidence type="ECO:0000259" key="16">
    <source>
        <dbReference type="PROSITE" id="PS50109"/>
    </source>
</evidence>
<evidence type="ECO:0000256" key="11">
    <source>
        <dbReference type="ARBA" id="ARBA00022989"/>
    </source>
</evidence>
<dbReference type="SMART" id="SM00448">
    <property type="entry name" value="REC"/>
    <property type="match status" value="1"/>
</dbReference>
<feature type="transmembrane region" description="Helical" evidence="15">
    <location>
        <begin position="56"/>
        <end position="89"/>
    </location>
</feature>
<dbReference type="PRINTS" id="PR00344">
    <property type="entry name" value="BCTRLSENSOR"/>
</dbReference>
<evidence type="ECO:0000259" key="17">
    <source>
        <dbReference type="PROSITE" id="PS50110"/>
    </source>
</evidence>
<dbReference type="PROSITE" id="PS50110">
    <property type="entry name" value="RESPONSE_REGULATORY"/>
    <property type="match status" value="1"/>
</dbReference>
<dbReference type="InterPro" id="IPR005467">
    <property type="entry name" value="His_kinase_dom"/>
</dbReference>
<evidence type="ECO:0000259" key="19">
    <source>
        <dbReference type="PROSITE" id="PS50113"/>
    </source>
</evidence>
<feature type="domain" description="PAC" evidence="19">
    <location>
        <begin position="640"/>
        <end position="692"/>
    </location>
</feature>
<gene>
    <name evidence="21" type="ORF">EBBID32_22120</name>
</gene>
<evidence type="ECO:0000256" key="8">
    <source>
        <dbReference type="ARBA" id="ARBA00022741"/>
    </source>
</evidence>
<evidence type="ECO:0000256" key="7">
    <source>
        <dbReference type="ARBA" id="ARBA00022692"/>
    </source>
</evidence>
<dbReference type="FunFam" id="3.30.565.10:FF:000010">
    <property type="entry name" value="Sensor histidine kinase RcsC"/>
    <property type="match status" value="1"/>
</dbReference>
<evidence type="ECO:0000256" key="6">
    <source>
        <dbReference type="ARBA" id="ARBA00022679"/>
    </source>
</evidence>
<keyword evidence="9" id="KW-0418">Kinase</keyword>
<dbReference type="EMBL" id="CAVK010000108">
    <property type="protein sequence ID" value="CCW17863.1"/>
    <property type="molecule type" value="Genomic_DNA"/>
</dbReference>
<feature type="modified residue" description="4-aspartylphosphate" evidence="14">
    <location>
        <position position="1005"/>
    </location>
</feature>
<dbReference type="InterPro" id="IPR036097">
    <property type="entry name" value="HisK_dim/P_sf"/>
</dbReference>
<dbReference type="InterPro" id="IPR042240">
    <property type="entry name" value="CHASE_sf"/>
</dbReference>
<dbReference type="InterPro" id="IPR035965">
    <property type="entry name" value="PAS-like_dom_sf"/>
</dbReference>
<dbReference type="GO" id="GO:0000155">
    <property type="term" value="F:phosphorelay sensor kinase activity"/>
    <property type="evidence" value="ECO:0007669"/>
    <property type="project" value="InterPro"/>
</dbReference>
<dbReference type="GO" id="GO:0005524">
    <property type="term" value="F:ATP binding"/>
    <property type="evidence" value="ECO:0007669"/>
    <property type="project" value="UniProtKB-KW"/>
</dbReference>
<keyword evidence="11 15" id="KW-1133">Transmembrane helix</keyword>
<dbReference type="AlphaFoldDB" id="N1MR06"/>
<evidence type="ECO:0000256" key="10">
    <source>
        <dbReference type="ARBA" id="ARBA00022840"/>
    </source>
</evidence>
<dbReference type="EC" id="2.7.13.3" evidence="3"/>
<dbReference type="SMART" id="SM00086">
    <property type="entry name" value="PAC"/>
    <property type="match status" value="1"/>
</dbReference>
<dbReference type="RefSeq" id="WP_006956587.1">
    <property type="nucleotide sequence ID" value="NZ_CAVK010000108.1"/>
</dbReference>
<feature type="transmembrane region" description="Helical" evidence="15">
    <location>
        <begin position="178"/>
        <end position="201"/>
    </location>
</feature>
<dbReference type="Gene3D" id="3.30.450.20">
    <property type="entry name" value="PAS domain"/>
    <property type="match status" value="1"/>
</dbReference>
<dbReference type="InterPro" id="IPR006189">
    <property type="entry name" value="CHASE_dom"/>
</dbReference>
<dbReference type="Pfam" id="PF02518">
    <property type="entry name" value="HATPase_c"/>
    <property type="match status" value="1"/>
</dbReference>
<feature type="domain" description="PAS" evidence="18">
    <location>
        <begin position="567"/>
        <end position="637"/>
    </location>
</feature>
<feature type="transmembrane region" description="Helical" evidence="15">
    <location>
        <begin position="512"/>
        <end position="533"/>
    </location>
</feature>
<dbReference type="PROSITE" id="PS50839">
    <property type="entry name" value="CHASE"/>
    <property type="match status" value="1"/>
</dbReference>
<evidence type="ECO:0000313" key="22">
    <source>
        <dbReference type="Proteomes" id="UP000013201"/>
    </source>
</evidence>
<feature type="transmembrane region" description="Helical" evidence="15">
    <location>
        <begin position="21"/>
        <end position="44"/>
    </location>
</feature>
<dbReference type="PANTHER" id="PTHR43047:SF72">
    <property type="entry name" value="OSMOSENSING HISTIDINE PROTEIN KINASE SLN1"/>
    <property type="match status" value="1"/>
</dbReference>
<reference evidence="22" key="2">
    <citation type="submission" date="2013-04" db="EMBL/GenBank/DDBJ databases">
        <title>Bisphenol A degrading Sphingobium sp. strain BiD32.</title>
        <authorList>
            <person name="Nielsen J.L."/>
            <person name="Zhou N.A."/>
            <person name="Kjeldal H."/>
        </authorList>
    </citation>
    <scope>NUCLEOTIDE SEQUENCE [LARGE SCALE GENOMIC DNA]</scope>
    <source>
        <strain evidence="22">BiD32</strain>
    </source>
</reference>
<feature type="domain" description="Histidine kinase" evidence="16">
    <location>
        <begin position="710"/>
        <end position="927"/>
    </location>
</feature>
<evidence type="ECO:0000256" key="12">
    <source>
        <dbReference type="ARBA" id="ARBA00023012"/>
    </source>
</evidence>
<dbReference type="PROSITE" id="PS50113">
    <property type="entry name" value="PAC"/>
    <property type="match status" value="1"/>
</dbReference>
<dbReference type="SMART" id="SM00387">
    <property type="entry name" value="HATPase_c"/>
    <property type="match status" value="1"/>
</dbReference>
<evidence type="ECO:0000256" key="1">
    <source>
        <dbReference type="ARBA" id="ARBA00000085"/>
    </source>
</evidence>
<dbReference type="Gene3D" id="3.30.450.350">
    <property type="entry name" value="CHASE domain"/>
    <property type="match status" value="1"/>
</dbReference>
<dbReference type="InterPro" id="IPR036890">
    <property type="entry name" value="HATPase_C_sf"/>
</dbReference>
<dbReference type="SMART" id="SM01079">
    <property type="entry name" value="CHASE"/>
    <property type="match status" value="1"/>
</dbReference>
<dbReference type="Proteomes" id="UP000013201">
    <property type="component" value="Unassembled WGS sequence"/>
</dbReference>
<dbReference type="SMART" id="SM00388">
    <property type="entry name" value="HisKA"/>
    <property type="match status" value="1"/>
</dbReference>
<feature type="transmembrane region" description="Helical" evidence="15">
    <location>
        <begin position="101"/>
        <end position="120"/>
    </location>
</feature>
<comment type="caution">
    <text evidence="21">The sequence shown here is derived from an EMBL/GenBank/DDBJ whole genome shotgun (WGS) entry which is preliminary data.</text>
</comment>
<keyword evidence="22" id="KW-1185">Reference proteome</keyword>
<dbReference type="Gene3D" id="3.40.50.2300">
    <property type="match status" value="1"/>
</dbReference>
<accession>N1MR06</accession>
<keyword evidence="12" id="KW-0902">Two-component regulatory system</keyword>
<dbReference type="OrthoDB" id="9801651at2"/>
<dbReference type="PROSITE" id="PS50112">
    <property type="entry name" value="PAS"/>
    <property type="match status" value="1"/>
</dbReference>
<dbReference type="CDD" id="cd00082">
    <property type="entry name" value="HisKA"/>
    <property type="match status" value="1"/>
</dbReference>
<dbReference type="InterPro" id="IPR000014">
    <property type="entry name" value="PAS"/>
</dbReference>
<proteinExistence type="predicted"/>
<reference evidence="21 22" key="1">
    <citation type="submission" date="2013-03" db="EMBL/GenBank/DDBJ databases">
        <authorList>
            <person name="Le V."/>
        </authorList>
    </citation>
    <scope>NUCLEOTIDE SEQUENCE [LARGE SCALE GENOMIC DNA]</scope>
    <source>
        <strain evidence="21 22">BiD32</strain>
    </source>
</reference>
<dbReference type="Gene3D" id="1.10.287.130">
    <property type="match status" value="1"/>
</dbReference>
<keyword evidence="6" id="KW-0808">Transferase</keyword>
<evidence type="ECO:0000256" key="5">
    <source>
        <dbReference type="ARBA" id="ARBA00022553"/>
    </source>
</evidence>
<feature type="transmembrane region" description="Helical" evidence="15">
    <location>
        <begin position="140"/>
        <end position="166"/>
    </location>
</feature>
<dbReference type="SUPFAM" id="SSF52172">
    <property type="entry name" value="CheY-like"/>
    <property type="match status" value="1"/>
</dbReference>
<dbReference type="NCBIfam" id="TIGR00229">
    <property type="entry name" value="sensory_box"/>
    <property type="match status" value="1"/>
</dbReference>